<comment type="caution">
    <text evidence="9">The sequence shown here is derived from an EMBL/GenBank/DDBJ whole genome shotgun (WGS) entry which is preliminary data.</text>
</comment>
<protein>
    <submittedName>
        <fullName evidence="9">Polyprenol phosphomannose-dependent alpha 1,6 mannosyltransferase MptB</fullName>
    </submittedName>
</protein>
<evidence type="ECO:0000256" key="1">
    <source>
        <dbReference type="ARBA" id="ARBA00004141"/>
    </source>
</evidence>
<gene>
    <name evidence="9" type="primary">mptB</name>
    <name evidence="9" type="ORF">JL106_02770</name>
</gene>
<feature type="transmembrane region" description="Helical" evidence="8">
    <location>
        <begin position="432"/>
        <end position="456"/>
    </location>
</feature>
<dbReference type="RefSeq" id="WP_205259171.1">
    <property type="nucleotide sequence ID" value="NZ_JAERWK010000004.1"/>
</dbReference>
<feature type="transmembrane region" description="Helical" evidence="8">
    <location>
        <begin position="335"/>
        <end position="357"/>
    </location>
</feature>
<dbReference type="GO" id="GO:0016020">
    <property type="term" value="C:membrane"/>
    <property type="evidence" value="ECO:0007669"/>
    <property type="project" value="UniProtKB-SubCell"/>
</dbReference>
<dbReference type="Proteomes" id="UP000663792">
    <property type="component" value="Unassembled WGS sequence"/>
</dbReference>
<accession>A0A938YAH6</accession>
<comment type="subcellular location">
    <subcellularLocation>
        <location evidence="1">Membrane</location>
        <topology evidence="1">Multi-pass membrane protein</topology>
    </subcellularLocation>
</comment>
<dbReference type="EMBL" id="JAERWK010000004">
    <property type="protein sequence ID" value="MBM9466204.1"/>
    <property type="molecule type" value="Genomic_DNA"/>
</dbReference>
<dbReference type="AlphaFoldDB" id="A0A938YAH6"/>
<keyword evidence="10" id="KW-1185">Reference proteome</keyword>
<dbReference type="InterPro" id="IPR049829">
    <property type="entry name" value="MptA/B-like"/>
</dbReference>
<feature type="transmembrane region" description="Helical" evidence="8">
    <location>
        <begin position="237"/>
        <end position="255"/>
    </location>
</feature>
<dbReference type="GO" id="GO:0016757">
    <property type="term" value="F:glycosyltransferase activity"/>
    <property type="evidence" value="ECO:0007669"/>
    <property type="project" value="UniProtKB-KW"/>
</dbReference>
<keyword evidence="5 8" id="KW-1133">Transmembrane helix</keyword>
<evidence type="ECO:0000256" key="4">
    <source>
        <dbReference type="ARBA" id="ARBA00022692"/>
    </source>
</evidence>
<evidence type="ECO:0000313" key="9">
    <source>
        <dbReference type="EMBL" id="MBM9466204.1"/>
    </source>
</evidence>
<evidence type="ECO:0000256" key="2">
    <source>
        <dbReference type="ARBA" id="ARBA00022676"/>
    </source>
</evidence>
<feature type="transmembrane region" description="Helical" evidence="8">
    <location>
        <begin position="79"/>
        <end position="105"/>
    </location>
</feature>
<evidence type="ECO:0000256" key="3">
    <source>
        <dbReference type="ARBA" id="ARBA00022679"/>
    </source>
</evidence>
<reference evidence="9" key="1">
    <citation type="submission" date="2021-01" db="EMBL/GenBank/DDBJ databases">
        <title>YIM 132084 draft genome.</title>
        <authorList>
            <person name="An D."/>
        </authorList>
    </citation>
    <scope>NUCLEOTIDE SEQUENCE</scope>
    <source>
        <strain evidence="9">YIM 132084</strain>
    </source>
</reference>
<keyword evidence="3" id="KW-0808">Transferase</keyword>
<dbReference type="NCBIfam" id="NF038066">
    <property type="entry name" value="MptB"/>
    <property type="match status" value="1"/>
</dbReference>
<feature type="transmembrane region" description="Helical" evidence="8">
    <location>
        <begin position="262"/>
        <end position="282"/>
    </location>
</feature>
<feature type="transmembrane region" description="Helical" evidence="8">
    <location>
        <begin position="117"/>
        <end position="135"/>
    </location>
</feature>
<evidence type="ECO:0000256" key="7">
    <source>
        <dbReference type="ARBA" id="ARBA00043987"/>
    </source>
</evidence>
<proteinExistence type="inferred from homology"/>
<keyword evidence="2 9" id="KW-0328">Glycosyltransferase</keyword>
<feature type="transmembrane region" description="Helical" evidence="8">
    <location>
        <begin position="491"/>
        <end position="511"/>
    </location>
</feature>
<evidence type="ECO:0000256" key="5">
    <source>
        <dbReference type="ARBA" id="ARBA00022989"/>
    </source>
</evidence>
<feature type="transmembrane region" description="Helical" evidence="8">
    <location>
        <begin position="369"/>
        <end position="390"/>
    </location>
</feature>
<dbReference type="Pfam" id="PF26314">
    <property type="entry name" value="MptA_B_family"/>
    <property type="match status" value="1"/>
</dbReference>
<keyword evidence="4 8" id="KW-0812">Transmembrane</keyword>
<feature type="transmembrane region" description="Helical" evidence="8">
    <location>
        <begin position="40"/>
        <end position="59"/>
    </location>
</feature>
<comment type="similarity">
    <text evidence="7">Belongs to the MptA/B family.</text>
</comment>
<sequence>MARTPATRLPAVIPGGVSHAAAAPPLDAAERSALSRLRRWGTVGSLLLMVGSSSSYGAATPIPNPVDGVRILGVLSRVGPAALACSASGIGLLVLCWFLIGRLAVAGRPRRLSRRQLVHTLVMWTVPLLVTPPIFSRDVYSYLAVGRMMAAGHDPYASGPYDVLGDGDPYAHQVDARWQHTPTPYGPVFLLVARAVVAVSGDSVIAGVLLQRLVELAGVALVVWALPRLATRLGFDPVAALWLGALNPLVLLHLVAGAHNEALMIGLMLAGLLVALGCTRRLGTGTAAVLLGAVLISLAAAIKITALLALPFLAIALARRAGGRWADLFRQAARIGIPAVLAFAAATVLAGGGIGWIAGLGAPGSVQSFLSVSTSLGTGAGAIGLLLGLGDHTQAAIGVTQPLGTAAGLLLGVAVMWFSWRGRIEPVLGLGLAMGAVVLLGPVIQPWYLLWAVIPLAAATAQPRLRKAAVWLSVLFAVIIMPNGATIPVFTIVRAVAVAAAVAAVALFFLARGGLPRSRPPT</sequence>
<feature type="transmembrane region" description="Helical" evidence="8">
    <location>
        <begin position="468"/>
        <end position="485"/>
    </location>
</feature>
<evidence type="ECO:0000256" key="8">
    <source>
        <dbReference type="SAM" id="Phobius"/>
    </source>
</evidence>
<keyword evidence="6 8" id="KW-0472">Membrane</keyword>
<feature type="transmembrane region" description="Helical" evidence="8">
    <location>
        <begin position="288"/>
        <end position="314"/>
    </location>
</feature>
<evidence type="ECO:0000313" key="10">
    <source>
        <dbReference type="Proteomes" id="UP000663792"/>
    </source>
</evidence>
<organism evidence="9 10">
    <name type="scientific">Nakamurella leprariae</name>
    <dbReference type="NCBI Taxonomy" id="2803911"/>
    <lineage>
        <taxon>Bacteria</taxon>
        <taxon>Bacillati</taxon>
        <taxon>Actinomycetota</taxon>
        <taxon>Actinomycetes</taxon>
        <taxon>Nakamurellales</taxon>
        <taxon>Nakamurellaceae</taxon>
        <taxon>Nakamurella</taxon>
    </lineage>
</organism>
<name>A0A938YAH6_9ACTN</name>
<evidence type="ECO:0000256" key="6">
    <source>
        <dbReference type="ARBA" id="ARBA00023136"/>
    </source>
</evidence>
<feature type="transmembrane region" description="Helical" evidence="8">
    <location>
        <begin position="402"/>
        <end position="420"/>
    </location>
</feature>